<comment type="cofactor">
    <cofactor evidence="1 9">
        <name>pyridoxal 5'-phosphate</name>
        <dbReference type="ChEBI" id="CHEBI:597326"/>
    </cofactor>
</comment>
<evidence type="ECO:0000313" key="11">
    <source>
        <dbReference type="EMBL" id="TBW39953.1"/>
    </source>
</evidence>
<dbReference type="GO" id="GO:0004400">
    <property type="term" value="F:histidinol-phosphate transaminase activity"/>
    <property type="evidence" value="ECO:0007669"/>
    <property type="project" value="UniProtKB-UniRule"/>
</dbReference>
<keyword evidence="9" id="KW-0028">Amino-acid biosynthesis</keyword>
<proteinExistence type="inferred from homology"/>
<feature type="domain" description="Aminotransferase class I/classII large" evidence="10">
    <location>
        <begin position="36"/>
        <end position="363"/>
    </location>
</feature>
<feature type="modified residue" description="N6-(pyridoxal phosphate)lysine" evidence="9">
    <location>
        <position position="227"/>
    </location>
</feature>
<dbReference type="GO" id="GO:0000105">
    <property type="term" value="P:L-histidine biosynthetic process"/>
    <property type="evidence" value="ECO:0007669"/>
    <property type="project" value="UniProtKB-UniRule"/>
</dbReference>
<dbReference type="EMBL" id="SJFN01000005">
    <property type="protein sequence ID" value="TBW39953.1"/>
    <property type="molecule type" value="Genomic_DNA"/>
</dbReference>
<keyword evidence="5 9" id="KW-0032">Aminotransferase</keyword>
<evidence type="ECO:0000256" key="5">
    <source>
        <dbReference type="ARBA" id="ARBA00022576"/>
    </source>
</evidence>
<evidence type="ECO:0000256" key="8">
    <source>
        <dbReference type="ARBA" id="ARBA00047481"/>
    </source>
</evidence>
<comment type="caution">
    <text evidence="11">The sequence shown here is derived from an EMBL/GenBank/DDBJ whole genome shotgun (WGS) entry which is preliminary data.</text>
</comment>
<evidence type="ECO:0000313" key="12">
    <source>
        <dbReference type="Proteomes" id="UP000292781"/>
    </source>
</evidence>
<keyword evidence="6 9" id="KW-0808">Transferase</keyword>
<sequence length="370" mass="38983">MTSEDTRPQRPVPRSGILDIAAYVPGKSKATGGAKLYKLSSNETPLGASPKAIAAHQAAGAALELYPDGAATALREAIGRAYGLSAERIVCGNGSDDLLHLISQAYVGPGDEAVYSEHGFVVYPISVRAAGGRPIAAPERNLTADVDALLAAVTPRTRIVFLANPNNPTGTYLPFDEVRRLHAGLPKSVLLVLDAAYAEYVRRNDYESGIELVATSDNVVMTRTFSKIHGLAGLRLGWLYGPDHVVDALNRIRGPFNVNAAALAAGIAAIEDRDHQQAAADHNDLWLPKVTAALEALGLTVTPSVGNFVLIGFPDLAGKRAAEADAHLLAAGIVLRRMESYGLPHTLRMTIGSAEANEATIAALTAFMKG</sequence>
<evidence type="ECO:0000256" key="4">
    <source>
        <dbReference type="ARBA" id="ARBA00011738"/>
    </source>
</evidence>
<evidence type="ECO:0000259" key="10">
    <source>
        <dbReference type="Pfam" id="PF00155"/>
    </source>
</evidence>
<evidence type="ECO:0000256" key="1">
    <source>
        <dbReference type="ARBA" id="ARBA00001933"/>
    </source>
</evidence>
<evidence type="ECO:0000256" key="9">
    <source>
        <dbReference type="HAMAP-Rule" id="MF_01023"/>
    </source>
</evidence>
<evidence type="ECO:0000256" key="6">
    <source>
        <dbReference type="ARBA" id="ARBA00022679"/>
    </source>
</evidence>
<dbReference type="Gene3D" id="3.40.640.10">
    <property type="entry name" value="Type I PLP-dependent aspartate aminotransferase-like (Major domain)"/>
    <property type="match status" value="1"/>
</dbReference>
<name>A0A4Q9VVW8_9HYPH</name>
<reference evidence="11 12" key="1">
    <citation type="submission" date="2019-02" db="EMBL/GenBank/DDBJ databases">
        <title>Siculibacillus lacustris gen. nov., sp. nov., a new rosette-forming bacterium isolated from a freshwater crater lake (Lake St. Ana, Romania).</title>
        <authorList>
            <person name="Felfoldi T."/>
            <person name="Marton Z."/>
            <person name="Szabo A."/>
            <person name="Mentes A."/>
            <person name="Boka K."/>
            <person name="Marialigeti K."/>
            <person name="Mathe I."/>
            <person name="Koncz M."/>
            <person name="Schumann P."/>
            <person name="Toth E."/>
        </authorList>
    </citation>
    <scope>NUCLEOTIDE SEQUENCE [LARGE SCALE GENOMIC DNA]</scope>
    <source>
        <strain evidence="11 12">SA-279</strain>
    </source>
</reference>
<comment type="similarity">
    <text evidence="3 9">Belongs to the class-II pyridoxal-phosphate-dependent aminotransferase family. Histidinol-phosphate aminotransferase subfamily.</text>
</comment>
<dbReference type="RefSeq" id="WP_131306684.1">
    <property type="nucleotide sequence ID" value="NZ_SJFN01000005.1"/>
</dbReference>
<keyword evidence="7 9" id="KW-0663">Pyridoxal phosphate</keyword>
<dbReference type="HAMAP" id="MF_01023">
    <property type="entry name" value="HisC_aminotrans_2"/>
    <property type="match status" value="1"/>
</dbReference>
<dbReference type="Proteomes" id="UP000292781">
    <property type="component" value="Unassembled WGS sequence"/>
</dbReference>
<dbReference type="CDD" id="cd00609">
    <property type="entry name" value="AAT_like"/>
    <property type="match status" value="1"/>
</dbReference>
<dbReference type="GO" id="GO:0030170">
    <property type="term" value="F:pyridoxal phosphate binding"/>
    <property type="evidence" value="ECO:0007669"/>
    <property type="project" value="InterPro"/>
</dbReference>
<evidence type="ECO:0000256" key="2">
    <source>
        <dbReference type="ARBA" id="ARBA00005011"/>
    </source>
</evidence>
<comment type="pathway">
    <text evidence="2 9">Amino-acid biosynthesis; L-histidine biosynthesis; L-histidine from 5-phospho-alpha-D-ribose 1-diphosphate: step 7/9.</text>
</comment>
<dbReference type="InterPro" id="IPR050106">
    <property type="entry name" value="HistidinolP_aminotransfase"/>
</dbReference>
<protein>
    <recommendedName>
        <fullName evidence="9">Histidinol-phosphate aminotransferase</fullName>
        <ecNumber evidence="9">2.6.1.9</ecNumber>
    </recommendedName>
    <alternativeName>
        <fullName evidence="9">Imidazole acetol-phosphate transaminase</fullName>
    </alternativeName>
</protein>
<gene>
    <name evidence="9" type="primary">hisC</name>
    <name evidence="11" type="ORF">EYW49_04595</name>
</gene>
<dbReference type="PANTHER" id="PTHR43643:SF3">
    <property type="entry name" value="HISTIDINOL-PHOSPHATE AMINOTRANSFERASE"/>
    <property type="match status" value="1"/>
</dbReference>
<evidence type="ECO:0000256" key="7">
    <source>
        <dbReference type="ARBA" id="ARBA00022898"/>
    </source>
</evidence>
<organism evidence="11 12">
    <name type="scientific">Siculibacillus lacustris</name>
    <dbReference type="NCBI Taxonomy" id="1549641"/>
    <lineage>
        <taxon>Bacteria</taxon>
        <taxon>Pseudomonadati</taxon>
        <taxon>Pseudomonadota</taxon>
        <taxon>Alphaproteobacteria</taxon>
        <taxon>Hyphomicrobiales</taxon>
        <taxon>Ancalomicrobiaceae</taxon>
        <taxon>Siculibacillus</taxon>
    </lineage>
</organism>
<dbReference type="AlphaFoldDB" id="A0A4Q9VVW8"/>
<dbReference type="Gene3D" id="3.90.1150.10">
    <property type="entry name" value="Aspartate Aminotransferase, domain 1"/>
    <property type="match status" value="1"/>
</dbReference>
<evidence type="ECO:0000256" key="3">
    <source>
        <dbReference type="ARBA" id="ARBA00007970"/>
    </source>
</evidence>
<dbReference type="PANTHER" id="PTHR43643">
    <property type="entry name" value="HISTIDINOL-PHOSPHATE AMINOTRANSFERASE 2"/>
    <property type="match status" value="1"/>
</dbReference>
<comment type="subunit">
    <text evidence="4 9">Homodimer.</text>
</comment>
<comment type="catalytic activity">
    <reaction evidence="8 9">
        <text>L-histidinol phosphate + 2-oxoglutarate = 3-(imidazol-4-yl)-2-oxopropyl phosphate + L-glutamate</text>
        <dbReference type="Rhea" id="RHEA:23744"/>
        <dbReference type="ChEBI" id="CHEBI:16810"/>
        <dbReference type="ChEBI" id="CHEBI:29985"/>
        <dbReference type="ChEBI" id="CHEBI:57766"/>
        <dbReference type="ChEBI" id="CHEBI:57980"/>
        <dbReference type="EC" id="2.6.1.9"/>
    </reaction>
</comment>
<keyword evidence="9" id="KW-0368">Histidine biosynthesis</keyword>
<dbReference type="InterPro" id="IPR015424">
    <property type="entry name" value="PyrdxlP-dep_Trfase"/>
</dbReference>
<keyword evidence="12" id="KW-1185">Reference proteome</keyword>
<accession>A0A4Q9VVW8</accession>
<dbReference type="NCBIfam" id="TIGR01141">
    <property type="entry name" value="hisC"/>
    <property type="match status" value="1"/>
</dbReference>
<dbReference type="InterPro" id="IPR015421">
    <property type="entry name" value="PyrdxlP-dep_Trfase_major"/>
</dbReference>
<dbReference type="OrthoDB" id="9809616at2"/>
<dbReference type="SUPFAM" id="SSF53383">
    <property type="entry name" value="PLP-dependent transferases"/>
    <property type="match status" value="1"/>
</dbReference>
<dbReference type="InterPro" id="IPR015422">
    <property type="entry name" value="PyrdxlP-dep_Trfase_small"/>
</dbReference>
<dbReference type="InterPro" id="IPR004839">
    <property type="entry name" value="Aminotransferase_I/II_large"/>
</dbReference>
<dbReference type="InterPro" id="IPR005861">
    <property type="entry name" value="HisP_aminotrans"/>
</dbReference>
<dbReference type="UniPathway" id="UPA00031">
    <property type="reaction ID" value="UER00012"/>
</dbReference>
<dbReference type="EC" id="2.6.1.9" evidence="9"/>
<dbReference type="Pfam" id="PF00155">
    <property type="entry name" value="Aminotran_1_2"/>
    <property type="match status" value="1"/>
</dbReference>